<evidence type="ECO:0000259" key="2">
    <source>
        <dbReference type="Pfam" id="PF07261"/>
    </source>
</evidence>
<reference evidence="5 8" key="3">
    <citation type="submission" date="2023-03" db="EMBL/GenBank/DDBJ databases">
        <title>Complete genome sequence of an Enterococcus faecalis urinary isolate.</title>
        <authorList>
            <person name="Brauer A.L."/>
            <person name="Armbruster C.E."/>
        </authorList>
    </citation>
    <scope>NUCLEOTIDE SEQUENCE [LARGE SCALE GENOMIC DNA]</scope>
    <source>
        <strain evidence="5 8">3143</strain>
    </source>
</reference>
<accession>A0A855UEY4</accession>
<evidence type="ECO:0000313" key="6">
    <source>
        <dbReference type="Proteomes" id="UP000244140"/>
    </source>
</evidence>
<dbReference type="Proteomes" id="UP001221642">
    <property type="component" value="Chromosome"/>
</dbReference>
<dbReference type="InterPro" id="IPR034829">
    <property type="entry name" value="DnaD-like_sf"/>
</dbReference>
<dbReference type="Pfam" id="PF07261">
    <property type="entry name" value="DnaB_2"/>
    <property type="match status" value="1"/>
</dbReference>
<dbReference type="SUPFAM" id="SSF158499">
    <property type="entry name" value="DnaD domain-like"/>
    <property type="match status" value="1"/>
</dbReference>
<dbReference type="Proteomes" id="UP001222182">
    <property type="component" value="Chromosome"/>
</dbReference>
<protein>
    <submittedName>
        <fullName evidence="3">DNA replication protein DnaD</fullName>
    </submittedName>
    <submittedName>
        <fullName evidence="4">DnaD domain protein</fullName>
    </submittedName>
</protein>
<evidence type="ECO:0000313" key="7">
    <source>
        <dbReference type="Proteomes" id="UP001221642"/>
    </source>
</evidence>
<proteinExistence type="inferred from homology"/>
<organism evidence="3 6">
    <name type="scientific">Enterococcus faecalis</name>
    <name type="common">Streptococcus faecalis</name>
    <dbReference type="NCBI Taxonomy" id="1351"/>
    <lineage>
        <taxon>Bacteria</taxon>
        <taxon>Bacillati</taxon>
        <taxon>Bacillota</taxon>
        <taxon>Bacilli</taxon>
        <taxon>Lactobacillales</taxon>
        <taxon>Enterococcaceae</taxon>
        <taxon>Enterococcus</taxon>
    </lineage>
</organism>
<evidence type="ECO:0000313" key="4">
    <source>
        <dbReference type="EMBL" id="WEH21387.1"/>
    </source>
</evidence>
<comment type="similarity">
    <text evidence="1">Belongs to the DnaB/DnaD family.</text>
</comment>
<reference evidence="3 6" key="1">
    <citation type="submission" date="2018-04" db="EMBL/GenBank/DDBJ databases">
        <authorList>
            <person name="Van Tyne D."/>
        </authorList>
    </citation>
    <scope>NUCLEOTIDE SEQUENCE [LARGE SCALE GENOMIC DNA]</scope>
    <source>
        <strain evidence="3 6">B2535</strain>
    </source>
</reference>
<dbReference type="EMBL" id="PZZH01000001">
    <property type="protein sequence ID" value="PTN77552.1"/>
    <property type="molecule type" value="Genomic_DNA"/>
</dbReference>
<evidence type="ECO:0000313" key="5">
    <source>
        <dbReference type="EMBL" id="WER44023.1"/>
    </source>
</evidence>
<sequence>MTLNYLQQILAFDDYLLYKQKLSSGQIALWRALMSINNKAGWATWFTAANATLESLSGLSRSGINKNRNALKQLGLIDFKSNGRKATSYKVCVLYTLNSAQESTQQSNDKVTLKSTTQSTNSGTLIKHKQNINTNNSFSPETDKNKLNIYAAVEQNFGRPLSPIEMEMIKQWQTEDGYPDDLIQLALKEAVLNQAFSLKYMDRILLSWERKGIKTKNQAIKKISEYNMRNDQEEISVDSIPKVTMHNWLNPEGN</sequence>
<feature type="domain" description="DnaB/C C-terminal" evidence="2">
    <location>
        <begin position="152"/>
        <end position="222"/>
    </location>
</feature>
<dbReference type="PANTHER" id="PTHR37293:SF5">
    <property type="entry name" value="DNA REPLICATION PROTEIN"/>
    <property type="match status" value="1"/>
</dbReference>
<reference evidence="4 7" key="2">
    <citation type="submission" date="2023-02" db="EMBL/GenBank/DDBJ databases">
        <title>Results of the 2020 Genomic Proficiency Test for the network of European Union Reference Laboratory for Antimicrobial Resistance assessing whole genome sequencing capacities.</title>
        <authorList>
            <person name="Hoffmann M."/>
            <person name="Luo Y."/>
            <person name="Sorensen L.H."/>
            <person name="Pedersen S.K."/>
            <person name="Hendriksen R.S."/>
        </authorList>
    </citation>
    <scope>NUCLEOTIDE SEQUENCE [LARGE SCALE GENOMIC DNA]</scope>
    <source>
        <strain evidence="4 7">GENOMIC22-006</strain>
    </source>
</reference>
<evidence type="ECO:0000313" key="8">
    <source>
        <dbReference type="Proteomes" id="UP001222182"/>
    </source>
</evidence>
<evidence type="ECO:0000256" key="1">
    <source>
        <dbReference type="ARBA" id="ARBA00093462"/>
    </source>
</evidence>
<dbReference type="EMBL" id="CP119159">
    <property type="protein sequence ID" value="WEH21387.1"/>
    <property type="molecule type" value="Genomic_DNA"/>
</dbReference>
<gene>
    <name evidence="3" type="ORF">DAI13_07265</name>
    <name evidence="5" type="ORF">P0083_07075</name>
    <name evidence="4" type="ORF">P0D81_09910</name>
</gene>
<dbReference type="Proteomes" id="UP000244140">
    <property type="component" value="Unassembled WGS sequence"/>
</dbReference>
<evidence type="ECO:0000313" key="3">
    <source>
        <dbReference type="EMBL" id="PTN77552.1"/>
    </source>
</evidence>
<dbReference type="NCBIfam" id="TIGR01446">
    <property type="entry name" value="DnaD_dom"/>
    <property type="match status" value="1"/>
</dbReference>
<dbReference type="EMBL" id="CP119528">
    <property type="protein sequence ID" value="WER44023.1"/>
    <property type="molecule type" value="Genomic_DNA"/>
</dbReference>
<dbReference type="PANTHER" id="PTHR37293">
    <property type="entry name" value="PHAGE REPLICATION PROTEIN-RELATED"/>
    <property type="match status" value="1"/>
</dbReference>
<dbReference type="Gene3D" id="1.10.10.630">
    <property type="entry name" value="DnaD domain-like"/>
    <property type="match status" value="1"/>
</dbReference>
<dbReference type="InterPro" id="IPR053162">
    <property type="entry name" value="DnaD"/>
</dbReference>
<dbReference type="AlphaFoldDB" id="A0A855UEY4"/>
<dbReference type="RefSeq" id="WP_002386717.1">
    <property type="nucleotide sequence ID" value="NZ_AP018538.1"/>
</dbReference>
<dbReference type="InterPro" id="IPR006343">
    <property type="entry name" value="DnaB/C_C"/>
</dbReference>
<name>A0A855UEY4_ENTFL</name>